<feature type="domain" description="HMG box" evidence="3">
    <location>
        <begin position="73"/>
        <end position="137"/>
    </location>
</feature>
<gene>
    <name evidence="4" type="ORF">ALEPTO_LOCUS434</name>
</gene>
<dbReference type="GO" id="GO:0003677">
    <property type="term" value="F:DNA binding"/>
    <property type="evidence" value="ECO:0007669"/>
    <property type="project" value="UniProtKB-UniRule"/>
</dbReference>
<accession>A0A9N8V8X8</accession>
<dbReference type="InterPro" id="IPR009071">
    <property type="entry name" value="HMG_box_dom"/>
</dbReference>
<dbReference type="AlphaFoldDB" id="A0A9N8V8X8"/>
<dbReference type="InterPro" id="IPR036910">
    <property type="entry name" value="HMG_box_dom_sf"/>
</dbReference>
<evidence type="ECO:0000313" key="5">
    <source>
        <dbReference type="Proteomes" id="UP000789508"/>
    </source>
</evidence>
<dbReference type="Gene3D" id="1.10.30.10">
    <property type="entry name" value="High mobility group box domain"/>
    <property type="match status" value="1"/>
</dbReference>
<protein>
    <submittedName>
        <fullName evidence="4">1675_t:CDS:1</fullName>
    </submittedName>
</protein>
<keyword evidence="5" id="KW-1185">Reference proteome</keyword>
<evidence type="ECO:0000256" key="1">
    <source>
        <dbReference type="PROSITE-ProRule" id="PRU00267"/>
    </source>
</evidence>
<keyword evidence="1" id="KW-0539">Nucleus</keyword>
<organism evidence="4 5">
    <name type="scientific">Ambispora leptoticha</name>
    <dbReference type="NCBI Taxonomy" id="144679"/>
    <lineage>
        <taxon>Eukaryota</taxon>
        <taxon>Fungi</taxon>
        <taxon>Fungi incertae sedis</taxon>
        <taxon>Mucoromycota</taxon>
        <taxon>Glomeromycotina</taxon>
        <taxon>Glomeromycetes</taxon>
        <taxon>Archaeosporales</taxon>
        <taxon>Ambisporaceae</taxon>
        <taxon>Ambispora</taxon>
    </lineage>
</organism>
<dbReference type="Proteomes" id="UP000789508">
    <property type="component" value="Unassembled WGS sequence"/>
</dbReference>
<feature type="region of interest" description="Disordered" evidence="2">
    <location>
        <begin position="213"/>
        <end position="233"/>
    </location>
</feature>
<sequence>MKMEKTKESLNQKAIRHRASLTAFEQFRSKYRQAVRCLLSKELVQMANPLPLNHSELEELLNFGKRARGERGLPRPQNQWVLYRKYKNLQIDADRFGQITKKVAVLWRQETNSVKQFFEFLAETSKRAHKLAFPDYRFRPGQNFSKRRKYMSKPKQVINFESNNNVIGNQIHQFSTTNTISESPQQTYPECWNSNEFFDLDLFNMTLNLQPQESSIPSSIPTPKIDSLPSQTSNEQVEPCQDLIVPSMQEIDRTSQALIDLQNEVILLLLANQQNWSFNPNFPGY</sequence>
<evidence type="ECO:0000256" key="2">
    <source>
        <dbReference type="SAM" id="MobiDB-lite"/>
    </source>
</evidence>
<keyword evidence="1" id="KW-0238">DNA-binding</keyword>
<dbReference type="EMBL" id="CAJVPS010000025">
    <property type="protein sequence ID" value="CAG8442588.1"/>
    <property type="molecule type" value="Genomic_DNA"/>
</dbReference>
<dbReference type="PROSITE" id="PS50118">
    <property type="entry name" value="HMG_BOX_2"/>
    <property type="match status" value="1"/>
</dbReference>
<dbReference type="SUPFAM" id="SSF47095">
    <property type="entry name" value="HMG-box"/>
    <property type="match status" value="1"/>
</dbReference>
<name>A0A9N8V8X8_9GLOM</name>
<evidence type="ECO:0000313" key="4">
    <source>
        <dbReference type="EMBL" id="CAG8442588.1"/>
    </source>
</evidence>
<feature type="DNA-binding region" description="HMG box" evidence="1">
    <location>
        <begin position="73"/>
        <end position="137"/>
    </location>
</feature>
<dbReference type="SMART" id="SM00398">
    <property type="entry name" value="HMG"/>
    <property type="match status" value="1"/>
</dbReference>
<feature type="compositionally biased region" description="Low complexity" evidence="2">
    <location>
        <begin position="214"/>
        <end position="227"/>
    </location>
</feature>
<proteinExistence type="predicted"/>
<reference evidence="4" key="1">
    <citation type="submission" date="2021-06" db="EMBL/GenBank/DDBJ databases">
        <authorList>
            <person name="Kallberg Y."/>
            <person name="Tangrot J."/>
            <person name="Rosling A."/>
        </authorList>
    </citation>
    <scope>NUCLEOTIDE SEQUENCE</scope>
    <source>
        <strain evidence="4">FL130A</strain>
    </source>
</reference>
<dbReference type="GO" id="GO:0005634">
    <property type="term" value="C:nucleus"/>
    <property type="evidence" value="ECO:0007669"/>
    <property type="project" value="UniProtKB-UniRule"/>
</dbReference>
<comment type="caution">
    <text evidence="4">The sequence shown here is derived from an EMBL/GenBank/DDBJ whole genome shotgun (WGS) entry which is preliminary data.</text>
</comment>
<dbReference type="OrthoDB" id="6247875at2759"/>
<evidence type="ECO:0000259" key="3">
    <source>
        <dbReference type="PROSITE" id="PS50118"/>
    </source>
</evidence>